<accession>B3PB85</accession>
<dbReference type="KEGG" id="cja:CJA_1057"/>
<dbReference type="eggNOG" id="COG3909">
    <property type="taxonomic scope" value="Bacteria"/>
</dbReference>
<dbReference type="OrthoDB" id="5520910at2"/>
<evidence type="ECO:0000256" key="3">
    <source>
        <dbReference type="ARBA" id="ARBA00022723"/>
    </source>
</evidence>
<keyword evidence="9" id="KW-1185">Reference proteome</keyword>
<dbReference type="GO" id="GO:0005506">
    <property type="term" value="F:iron ion binding"/>
    <property type="evidence" value="ECO:0007669"/>
    <property type="project" value="InterPro"/>
</dbReference>
<feature type="binding site" description="covalent" evidence="7">
    <location>
        <position position="155"/>
    </location>
    <ligand>
        <name>heme c</name>
        <dbReference type="ChEBI" id="CHEBI:61717"/>
    </ligand>
</feature>
<evidence type="ECO:0000256" key="6">
    <source>
        <dbReference type="PIRSR" id="PIRSR000027-1"/>
    </source>
</evidence>
<feature type="binding site" description="covalent" evidence="7">
    <location>
        <position position="158"/>
    </location>
    <ligand>
        <name>heme c</name>
        <dbReference type="ChEBI" id="CHEBI:61717"/>
    </ligand>
</feature>
<dbReference type="GO" id="GO:0042597">
    <property type="term" value="C:periplasmic space"/>
    <property type="evidence" value="ECO:0007669"/>
    <property type="project" value="InterPro"/>
</dbReference>
<dbReference type="Pfam" id="PF01322">
    <property type="entry name" value="Cytochrom_C_2"/>
    <property type="match status" value="1"/>
</dbReference>
<dbReference type="GO" id="GO:0020037">
    <property type="term" value="F:heme binding"/>
    <property type="evidence" value="ECO:0007669"/>
    <property type="project" value="InterPro"/>
</dbReference>
<dbReference type="AlphaFoldDB" id="B3PB85"/>
<dbReference type="HOGENOM" id="CLU_106713_2_1_6"/>
<organism evidence="8 9">
    <name type="scientific">Cellvibrio japonicus (strain Ueda107)</name>
    <name type="common">Pseudomonas fluorescens subsp. cellulosa</name>
    <dbReference type="NCBI Taxonomy" id="498211"/>
    <lineage>
        <taxon>Bacteria</taxon>
        <taxon>Pseudomonadati</taxon>
        <taxon>Pseudomonadota</taxon>
        <taxon>Gammaproteobacteria</taxon>
        <taxon>Cellvibrionales</taxon>
        <taxon>Cellvibrionaceae</taxon>
        <taxon>Cellvibrio</taxon>
    </lineage>
</organism>
<name>B3PB85_CELJU</name>
<keyword evidence="3 6" id="KW-0479">Metal-binding</keyword>
<dbReference type="Gene3D" id="1.20.120.10">
    <property type="entry name" value="Cytochrome c/b562"/>
    <property type="match status" value="1"/>
</dbReference>
<evidence type="ECO:0000256" key="7">
    <source>
        <dbReference type="PIRSR" id="PIRSR000027-2"/>
    </source>
</evidence>
<keyword evidence="5 6" id="KW-0408">Iron</keyword>
<feature type="binding site" description="axial binding residue" evidence="6">
    <location>
        <position position="159"/>
    </location>
    <ligand>
        <name>heme c</name>
        <dbReference type="ChEBI" id="CHEBI:61717"/>
    </ligand>
    <ligandPart>
        <name>Fe</name>
        <dbReference type="ChEBI" id="CHEBI:18248"/>
    </ligandPart>
</feature>
<reference evidence="8 9" key="1">
    <citation type="journal article" date="2008" name="J. Bacteriol.">
        <title>Insights into plant cell wall degradation from the genome sequence of the soil bacterium Cellvibrio japonicus.</title>
        <authorList>
            <person name="Deboy R.T."/>
            <person name="Mongodin E.F."/>
            <person name="Fouts D.E."/>
            <person name="Tailford L.E."/>
            <person name="Khouri H."/>
            <person name="Emerson J.B."/>
            <person name="Mohamoud Y."/>
            <person name="Watkins K."/>
            <person name="Henrissat B."/>
            <person name="Gilbert H.J."/>
            <person name="Nelson K.E."/>
        </authorList>
    </citation>
    <scope>NUCLEOTIDE SEQUENCE [LARGE SCALE GENOMIC DNA]</scope>
    <source>
        <strain evidence="8 9">Ueda107</strain>
    </source>
</reference>
<protein>
    <submittedName>
        <fullName evidence="8">Cytochrome c</fullName>
    </submittedName>
</protein>
<dbReference type="Proteomes" id="UP000001036">
    <property type="component" value="Chromosome"/>
</dbReference>
<evidence type="ECO:0000256" key="5">
    <source>
        <dbReference type="ARBA" id="ARBA00023004"/>
    </source>
</evidence>
<dbReference type="EMBL" id="CP000934">
    <property type="protein sequence ID" value="ACE85356.1"/>
    <property type="molecule type" value="Genomic_DNA"/>
</dbReference>
<comment type="PTM">
    <text evidence="7">Binds 1 heme group per subunit.</text>
</comment>
<dbReference type="InterPro" id="IPR010980">
    <property type="entry name" value="Cyt_c/b562"/>
</dbReference>
<dbReference type="InterPro" id="IPR012127">
    <property type="entry name" value="Cyt_c_prime"/>
</dbReference>
<proteinExistence type="predicted"/>
<dbReference type="GO" id="GO:0022900">
    <property type="term" value="P:electron transport chain"/>
    <property type="evidence" value="ECO:0007669"/>
    <property type="project" value="InterPro"/>
</dbReference>
<dbReference type="PIRSF" id="PIRSF000027">
    <property type="entry name" value="Cytc_c_prime"/>
    <property type="match status" value="1"/>
</dbReference>
<evidence type="ECO:0000256" key="4">
    <source>
        <dbReference type="ARBA" id="ARBA00022982"/>
    </source>
</evidence>
<evidence type="ECO:0000313" key="8">
    <source>
        <dbReference type="EMBL" id="ACE85356.1"/>
    </source>
</evidence>
<dbReference type="GO" id="GO:0009055">
    <property type="term" value="F:electron transfer activity"/>
    <property type="evidence" value="ECO:0007669"/>
    <property type="project" value="InterPro"/>
</dbReference>
<evidence type="ECO:0000256" key="1">
    <source>
        <dbReference type="ARBA" id="ARBA00022448"/>
    </source>
</evidence>
<dbReference type="SUPFAM" id="SSF47175">
    <property type="entry name" value="Cytochromes"/>
    <property type="match status" value="1"/>
</dbReference>
<evidence type="ECO:0000313" key="9">
    <source>
        <dbReference type="Proteomes" id="UP000001036"/>
    </source>
</evidence>
<dbReference type="STRING" id="498211.CJA_1057"/>
<sequence>MIHPKAVVLLSSKIRSPKVLLSAACLVLGQLAWVAPVAAQQDIIDERQDGFKEMGTAMKTLRDELKRGKPDAAKLSAAAEQLSVLAEKIPAWFPEGSGPAAGLKTDARDYIWENREKFDAISQALIAESKKMSALGSSGDASALQKQLIVIRDNCASCHDSYRVD</sequence>
<keyword evidence="1" id="KW-0813">Transport</keyword>
<dbReference type="PROSITE" id="PS51009">
    <property type="entry name" value="CYTCII"/>
    <property type="match status" value="1"/>
</dbReference>
<evidence type="ECO:0000256" key="2">
    <source>
        <dbReference type="ARBA" id="ARBA00022617"/>
    </source>
</evidence>
<gene>
    <name evidence="8" type="primary">cycP</name>
    <name evidence="8" type="ordered locus">CJA_1057</name>
</gene>
<keyword evidence="4" id="KW-0249">Electron transport</keyword>
<keyword evidence="2 7" id="KW-0349">Heme</keyword>
<dbReference type="InterPro" id="IPR002321">
    <property type="entry name" value="Cyt_c_II"/>
</dbReference>